<dbReference type="PRINTS" id="PR01438">
    <property type="entry name" value="UNVRSLSTRESS"/>
</dbReference>
<comment type="similarity">
    <text evidence="1">Belongs to the universal stress protein A family.</text>
</comment>
<dbReference type="Gene3D" id="3.40.50.620">
    <property type="entry name" value="HUPs"/>
    <property type="match status" value="3"/>
</dbReference>
<dbReference type="InterPro" id="IPR006016">
    <property type="entry name" value="UspA"/>
</dbReference>
<organism evidence="4 5">
    <name type="scientific">Streptomyces sulfonofaciens</name>
    <dbReference type="NCBI Taxonomy" id="68272"/>
    <lineage>
        <taxon>Bacteria</taxon>
        <taxon>Bacillati</taxon>
        <taxon>Actinomycetota</taxon>
        <taxon>Actinomycetes</taxon>
        <taxon>Kitasatosporales</taxon>
        <taxon>Streptomycetaceae</taxon>
        <taxon>Streptomyces</taxon>
    </lineage>
</organism>
<feature type="domain" description="UspA" evidence="3">
    <location>
        <begin position="220"/>
        <end position="358"/>
    </location>
</feature>
<dbReference type="Pfam" id="PF00582">
    <property type="entry name" value="Usp"/>
    <property type="match status" value="2"/>
</dbReference>
<feature type="compositionally biased region" description="Basic and acidic residues" evidence="2">
    <location>
        <begin position="96"/>
        <end position="115"/>
    </location>
</feature>
<reference evidence="4" key="2">
    <citation type="submission" date="2020-09" db="EMBL/GenBank/DDBJ databases">
        <authorList>
            <person name="Sun Q."/>
            <person name="Ohkuma M."/>
        </authorList>
    </citation>
    <scope>NUCLEOTIDE SEQUENCE</scope>
    <source>
        <strain evidence="4">JCM 5069</strain>
    </source>
</reference>
<dbReference type="InterPro" id="IPR006015">
    <property type="entry name" value="Universal_stress_UspA"/>
</dbReference>
<dbReference type="AlphaFoldDB" id="A0A919FU71"/>
<evidence type="ECO:0000313" key="5">
    <source>
        <dbReference type="Proteomes" id="UP000603708"/>
    </source>
</evidence>
<dbReference type="SUPFAM" id="SSF52402">
    <property type="entry name" value="Adenine nucleotide alpha hydrolases-like"/>
    <property type="match status" value="2"/>
</dbReference>
<comment type="caution">
    <text evidence="4">The sequence shown here is derived from an EMBL/GenBank/DDBJ whole genome shotgun (WGS) entry which is preliminary data.</text>
</comment>
<accession>A0A919FU71</accession>
<proteinExistence type="inferred from homology"/>
<gene>
    <name evidence="4" type="ORF">GCM10018793_10100</name>
</gene>
<reference evidence="4" key="1">
    <citation type="journal article" date="2014" name="Int. J. Syst. Evol. Microbiol.">
        <title>Complete genome sequence of Corynebacterium casei LMG S-19264T (=DSM 44701T), isolated from a smear-ripened cheese.</title>
        <authorList>
            <consortium name="US DOE Joint Genome Institute (JGI-PGF)"/>
            <person name="Walter F."/>
            <person name="Albersmeier A."/>
            <person name="Kalinowski J."/>
            <person name="Ruckert C."/>
        </authorList>
    </citation>
    <scope>NUCLEOTIDE SEQUENCE</scope>
    <source>
        <strain evidence="4">JCM 5069</strain>
    </source>
</reference>
<dbReference type="InterPro" id="IPR014729">
    <property type="entry name" value="Rossmann-like_a/b/a_fold"/>
</dbReference>
<feature type="region of interest" description="Disordered" evidence="2">
    <location>
        <begin position="83"/>
        <end position="132"/>
    </location>
</feature>
<protein>
    <recommendedName>
        <fullName evidence="3">UspA domain-containing protein</fullName>
    </recommendedName>
</protein>
<dbReference type="EMBL" id="BNCD01000002">
    <property type="protein sequence ID" value="GHH72682.1"/>
    <property type="molecule type" value="Genomic_DNA"/>
</dbReference>
<evidence type="ECO:0000259" key="3">
    <source>
        <dbReference type="Pfam" id="PF00582"/>
    </source>
</evidence>
<name>A0A919FU71_9ACTN</name>
<dbReference type="PANTHER" id="PTHR46553:SF3">
    <property type="entry name" value="ADENINE NUCLEOTIDE ALPHA HYDROLASES-LIKE SUPERFAMILY PROTEIN"/>
    <property type="match status" value="1"/>
</dbReference>
<feature type="domain" description="UspA" evidence="3">
    <location>
        <begin position="5"/>
        <end position="209"/>
    </location>
</feature>
<keyword evidence="5" id="KW-1185">Reference proteome</keyword>
<dbReference type="PANTHER" id="PTHR46553">
    <property type="entry name" value="ADENINE NUCLEOTIDE ALPHA HYDROLASES-LIKE SUPERFAMILY PROTEIN"/>
    <property type="match status" value="1"/>
</dbReference>
<dbReference type="Proteomes" id="UP000603708">
    <property type="component" value="Unassembled WGS sequence"/>
</dbReference>
<evidence type="ECO:0000313" key="4">
    <source>
        <dbReference type="EMBL" id="GHH72682.1"/>
    </source>
</evidence>
<dbReference type="RefSeq" id="WP_189929637.1">
    <property type="nucleotide sequence ID" value="NZ_BNCD01000002.1"/>
</dbReference>
<sequence>MELPLVVGVDGSECSLRAVDWATDEAARAGLALRLVHASLWQRYEHTRPARRTRRLAVRDTAGSGAARRRTARGVAVARPWEPLVPPPAEWPGENGTRETRERWETQETAEREPGDAGTGEPEEAAGVEESPERIVGAAAERVARRNPDVKVLTDVACEETEAALLREARNASALITGERGRGAVPGVLLGTVSLAVATKAPCPVIVVRGSPANRAGANRRVLLAAAEAASCADAVRFAFREAALTHSELEALRAWRCPAYQMAGRLRWPKERARRHQQRAARLLDEVLREAEREHPGTEVVRTVVEGPAHEMLLARSQSADLLVAGAQRQPGRVDARIGRVAHTMLHYADCPVAVVPHRE</sequence>
<evidence type="ECO:0000256" key="1">
    <source>
        <dbReference type="ARBA" id="ARBA00008791"/>
    </source>
</evidence>
<evidence type="ECO:0000256" key="2">
    <source>
        <dbReference type="SAM" id="MobiDB-lite"/>
    </source>
</evidence>